<protein>
    <submittedName>
        <fullName evidence="2">Uncharacterized protein</fullName>
    </submittedName>
</protein>
<gene>
    <name evidence="2" type="ORF">RHGRI_025051</name>
</gene>
<evidence type="ECO:0000313" key="3">
    <source>
        <dbReference type="Proteomes" id="UP000823749"/>
    </source>
</evidence>
<dbReference type="PANTHER" id="PTHR36328">
    <property type="entry name" value="TRANSMEMBRANE PROTEIN"/>
    <property type="match status" value="1"/>
</dbReference>
<keyword evidence="1" id="KW-0732">Signal</keyword>
<dbReference type="AlphaFoldDB" id="A0AAV6JD17"/>
<feature type="signal peptide" evidence="1">
    <location>
        <begin position="1"/>
        <end position="29"/>
    </location>
</feature>
<name>A0AAV6JD17_9ERIC</name>
<feature type="chain" id="PRO_5044023193" evidence="1">
    <location>
        <begin position="30"/>
        <end position="74"/>
    </location>
</feature>
<evidence type="ECO:0000313" key="2">
    <source>
        <dbReference type="EMBL" id="KAG5537808.1"/>
    </source>
</evidence>
<dbReference type="Proteomes" id="UP000823749">
    <property type="component" value="Chromosome 8"/>
</dbReference>
<evidence type="ECO:0000256" key="1">
    <source>
        <dbReference type="SAM" id="SignalP"/>
    </source>
</evidence>
<dbReference type="PANTHER" id="PTHR36328:SF7">
    <property type="entry name" value="TRANSMEMBRANE PROTEIN"/>
    <property type="match status" value="1"/>
</dbReference>
<comment type="caution">
    <text evidence="2">The sequence shown here is derived from an EMBL/GenBank/DDBJ whole genome shotgun (WGS) entry which is preliminary data.</text>
</comment>
<accession>A0AAV6JD17</accession>
<dbReference type="EMBL" id="JACTNZ010000008">
    <property type="protein sequence ID" value="KAG5537808.1"/>
    <property type="molecule type" value="Genomic_DNA"/>
</dbReference>
<proteinExistence type="predicted"/>
<keyword evidence="3" id="KW-1185">Reference proteome</keyword>
<sequence>MAGYYSPRFFLLALFLIAIVLSPALPCDATKAAPPEPKNRPYCPACNCCKVEPPPPCCYCACSVRNSQPNNVSP</sequence>
<reference evidence="2" key="1">
    <citation type="submission" date="2020-08" db="EMBL/GenBank/DDBJ databases">
        <title>Plant Genome Project.</title>
        <authorList>
            <person name="Zhang R.-G."/>
        </authorList>
    </citation>
    <scope>NUCLEOTIDE SEQUENCE</scope>
    <source>
        <strain evidence="2">WSP0</strain>
        <tissue evidence="2">Leaf</tissue>
    </source>
</reference>
<organism evidence="2 3">
    <name type="scientific">Rhododendron griersonianum</name>
    <dbReference type="NCBI Taxonomy" id="479676"/>
    <lineage>
        <taxon>Eukaryota</taxon>
        <taxon>Viridiplantae</taxon>
        <taxon>Streptophyta</taxon>
        <taxon>Embryophyta</taxon>
        <taxon>Tracheophyta</taxon>
        <taxon>Spermatophyta</taxon>
        <taxon>Magnoliopsida</taxon>
        <taxon>eudicotyledons</taxon>
        <taxon>Gunneridae</taxon>
        <taxon>Pentapetalae</taxon>
        <taxon>asterids</taxon>
        <taxon>Ericales</taxon>
        <taxon>Ericaceae</taxon>
        <taxon>Ericoideae</taxon>
        <taxon>Rhodoreae</taxon>
        <taxon>Rhododendron</taxon>
    </lineage>
</organism>